<dbReference type="GeneID" id="13287147"/>
<dbReference type="InParanoid" id="E4ZMC2"/>
<evidence type="ECO:0000313" key="4">
    <source>
        <dbReference type="Proteomes" id="UP000002668"/>
    </source>
</evidence>
<name>E4ZMC2_LEPMJ</name>
<feature type="compositionally biased region" description="Polar residues" evidence="1">
    <location>
        <begin position="517"/>
        <end position="529"/>
    </location>
</feature>
<dbReference type="PROSITE" id="PS50888">
    <property type="entry name" value="BHLH"/>
    <property type="match status" value="1"/>
</dbReference>
<dbReference type="HOGENOM" id="CLU_021798_0_0_1"/>
<gene>
    <name evidence="3" type="ORF">LEMA_P051770.1</name>
</gene>
<dbReference type="eggNOG" id="ENOG502S6BC">
    <property type="taxonomic scope" value="Eukaryota"/>
</dbReference>
<evidence type="ECO:0000313" key="3">
    <source>
        <dbReference type="EMBL" id="CBX92471.1"/>
    </source>
</evidence>
<dbReference type="PANTHER" id="PTHR46266">
    <property type="entry name" value="TRANSCRIPTION FACTOR TT8"/>
    <property type="match status" value="1"/>
</dbReference>
<dbReference type="InterPro" id="IPR011598">
    <property type="entry name" value="bHLH_dom"/>
</dbReference>
<feature type="compositionally biased region" description="Acidic residues" evidence="1">
    <location>
        <begin position="412"/>
        <end position="427"/>
    </location>
</feature>
<feature type="region of interest" description="Disordered" evidence="1">
    <location>
        <begin position="388"/>
        <end position="440"/>
    </location>
</feature>
<dbReference type="Proteomes" id="UP000002668">
    <property type="component" value="Genome"/>
</dbReference>
<evidence type="ECO:0000256" key="1">
    <source>
        <dbReference type="SAM" id="MobiDB-lite"/>
    </source>
</evidence>
<dbReference type="EMBL" id="FP929094">
    <property type="protein sequence ID" value="CBX92471.1"/>
    <property type="molecule type" value="Genomic_DNA"/>
</dbReference>
<feature type="compositionally biased region" description="Low complexity" evidence="1">
    <location>
        <begin position="215"/>
        <end position="247"/>
    </location>
</feature>
<dbReference type="InterPro" id="IPR036638">
    <property type="entry name" value="HLH_DNA-bd_sf"/>
</dbReference>
<dbReference type="GO" id="GO:0046983">
    <property type="term" value="F:protein dimerization activity"/>
    <property type="evidence" value="ECO:0007669"/>
    <property type="project" value="InterPro"/>
</dbReference>
<dbReference type="Gene3D" id="4.10.280.10">
    <property type="entry name" value="Helix-loop-helix DNA-binding domain"/>
    <property type="match status" value="1"/>
</dbReference>
<keyword evidence="4" id="KW-1185">Reference proteome</keyword>
<reference evidence="4" key="1">
    <citation type="journal article" date="2011" name="Nat. Commun.">
        <title>Effector diversification within compartments of the Leptosphaeria maculans genome affected by Repeat-Induced Point mutations.</title>
        <authorList>
            <person name="Rouxel T."/>
            <person name="Grandaubert J."/>
            <person name="Hane J.K."/>
            <person name="Hoede C."/>
            <person name="van de Wouw A.P."/>
            <person name="Couloux A."/>
            <person name="Dominguez V."/>
            <person name="Anthouard V."/>
            <person name="Bally P."/>
            <person name="Bourras S."/>
            <person name="Cozijnsen A.J."/>
            <person name="Ciuffetti L.M."/>
            <person name="Degrave A."/>
            <person name="Dilmaghani A."/>
            <person name="Duret L."/>
            <person name="Fudal I."/>
            <person name="Goodwin S.B."/>
            <person name="Gout L."/>
            <person name="Glaser N."/>
            <person name="Linglin J."/>
            <person name="Kema G.H.J."/>
            <person name="Lapalu N."/>
            <person name="Lawrence C.B."/>
            <person name="May K."/>
            <person name="Meyer M."/>
            <person name="Ollivier B."/>
            <person name="Poulain J."/>
            <person name="Schoch C.L."/>
            <person name="Simon A."/>
            <person name="Spatafora J.W."/>
            <person name="Stachowiak A."/>
            <person name="Turgeon B.G."/>
            <person name="Tyler B.M."/>
            <person name="Vincent D."/>
            <person name="Weissenbach J."/>
            <person name="Amselem J."/>
            <person name="Quesneville H."/>
            <person name="Oliver R.P."/>
            <person name="Wincker P."/>
            <person name="Balesdent M.-H."/>
            <person name="Howlett B.J."/>
        </authorList>
    </citation>
    <scope>NUCLEOTIDE SEQUENCE [LARGE SCALE GENOMIC DNA]</scope>
    <source>
        <strain evidence="4">JN3 / isolate v23.1.3 / race Av1-4-5-6-7-8</strain>
    </source>
</reference>
<sequence>MSYDSQNSCIEHSRHRMTILSRVKSIQGVVAPKSANELWTGSMLGQTTMQHVLLCSLSSPRKHFVVQSTRTLAGPTYFARARERLEHPGQPTLLPLSISFELRRVGKADEVCPVGQPIRRPLRNSCSTTHSGDGKESPRDTCQLPAATMSSQLGRRCLDYTPPSHLLSLALTGMPRPSLPPTPQPSTDLTAKSSANVLPLEPSFALPPAALGGRASVASSSAPSDNASDSSYRPPSPSSPIANSKSSSSRKRPSASSEQAIITKEDYSLPPPPTRSRKIIQMKPKEAQPVSKSQAQSQGAKSTTGSTNASKKKQGGNSTAAGRKIARKTAHSLIERRRRSKMNEEFGVLKDMIPACRGQEMHKLAILQASIEYMRYLEKCLSDLKTAHMSRRDSPASTASELPPPPIRPAPEEDDEAEDDHDEDMEDALSPTQTEPTHPTRHYSIATASPAIYPSDQSAYSHSTTTSPAIQPHDRIAHYSTHPSPALLPSDPHHYTLTSSIRSTATSPAHTPSTTHFTNPFHTIASPSTGPVAAQPPSSSHASRPFQLSSPALLPQPDREDQEATAALLMLNTDRRSWSGARGMSVRDLLSG</sequence>
<feature type="region of interest" description="Disordered" evidence="1">
    <location>
        <begin position="214"/>
        <end position="325"/>
    </location>
</feature>
<feature type="region of interest" description="Disordered" evidence="1">
    <location>
        <begin position="504"/>
        <end position="561"/>
    </location>
</feature>
<accession>E4ZMC2</accession>
<feature type="compositionally biased region" description="Low complexity" evidence="1">
    <location>
        <begin position="504"/>
        <end position="516"/>
    </location>
</feature>
<dbReference type="OMA" id="SANELWT"/>
<dbReference type="CDD" id="cd00083">
    <property type="entry name" value="bHLH_SF"/>
    <property type="match status" value="1"/>
</dbReference>
<organism evidence="4">
    <name type="scientific">Leptosphaeria maculans (strain JN3 / isolate v23.1.3 / race Av1-4-5-6-7-8)</name>
    <name type="common">Blackleg fungus</name>
    <name type="synonym">Phoma lingam</name>
    <dbReference type="NCBI Taxonomy" id="985895"/>
    <lineage>
        <taxon>Eukaryota</taxon>
        <taxon>Fungi</taxon>
        <taxon>Dikarya</taxon>
        <taxon>Ascomycota</taxon>
        <taxon>Pezizomycotina</taxon>
        <taxon>Dothideomycetes</taxon>
        <taxon>Pleosporomycetidae</taxon>
        <taxon>Pleosporales</taxon>
        <taxon>Pleosporineae</taxon>
        <taxon>Leptosphaeriaceae</taxon>
        <taxon>Plenodomus</taxon>
        <taxon>Plenodomus lingam/Leptosphaeria maculans species complex</taxon>
    </lineage>
</organism>
<protein>
    <recommendedName>
        <fullName evidence="2">BHLH domain-containing protein</fullName>
    </recommendedName>
</protein>
<dbReference type="OrthoDB" id="690068at2759"/>
<dbReference type="PANTHER" id="PTHR46266:SF4">
    <property type="entry name" value="TRANSCRIPTION FACTOR TT8"/>
    <property type="match status" value="1"/>
</dbReference>
<feature type="compositionally biased region" description="Low complexity" evidence="1">
    <location>
        <begin position="291"/>
        <end position="302"/>
    </location>
</feature>
<dbReference type="SUPFAM" id="SSF47459">
    <property type="entry name" value="HLH, helix-loop-helix DNA-binding domain"/>
    <property type="match status" value="1"/>
</dbReference>
<evidence type="ECO:0000259" key="2">
    <source>
        <dbReference type="PROSITE" id="PS50888"/>
    </source>
</evidence>
<feature type="compositionally biased region" description="Polar residues" evidence="1">
    <location>
        <begin position="536"/>
        <end position="550"/>
    </location>
</feature>
<dbReference type="Pfam" id="PF00010">
    <property type="entry name" value="HLH"/>
    <property type="match status" value="1"/>
</dbReference>
<proteinExistence type="predicted"/>
<dbReference type="AlphaFoldDB" id="E4ZMC2"/>
<feature type="compositionally biased region" description="Polar residues" evidence="1">
    <location>
        <begin position="303"/>
        <end position="320"/>
    </location>
</feature>
<dbReference type="SMART" id="SM00353">
    <property type="entry name" value="HLH"/>
    <property type="match status" value="1"/>
</dbReference>
<feature type="domain" description="BHLH" evidence="2">
    <location>
        <begin position="326"/>
        <end position="377"/>
    </location>
</feature>
<feature type="region of interest" description="Disordered" evidence="1">
    <location>
        <begin position="169"/>
        <end position="190"/>
    </location>
</feature>
<dbReference type="VEuPathDB" id="FungiDB:LEMA_P051770.1"/>
<dbReference type="STRING" id="985895.E4ZMC2"/>
<feature type="region of interest" description="Disordered" evidence="1">
    <location>
        <begin position="121"/>
        <end position="142"/>
    </location>
</feature>